<sequence length="38" mass="4211">MEKRILGKTKERLSIIGFGGIVVMNETARDASRYVSIA</sequence>
<proteinExistence type="predicted"/>
<name>X1PF16_9ZZZZ</name>
<dbReference type="AlphaFoldDB" id="X1PF16"/>
<evidence type="ECO:0008006" key="2">
    <source>
        <dbReference type="Google" id="ProtNLM"/>
    </source>
</evidence>
<dbReference type="EMBL" id="BARV01036532">
    <property type="protein sequence ID" value="GAI54922.1"/>
    <property type="molecule type" value="Genomic_DNA"/>
</dbReference>
<organism evidence="1">
    <name type="scientific">marine sediment metagenome</name>
    <dbReference type="NCBI Taxonomy" id="412755"/>
    <lineage>
        <taxon>unclassified sequences</taxon>
        <taxon>metagenomes</taxon>
        <taxon>ecological metagenomes</taxon>
    </lineage>
</organism>
<feature type="non-terminal residue" evidence="1">
    <location>
        <position position="38"/>
    </location>
</feature>
<gene>
    <name evidence="1" type="ORF">S06H3_56753</name>
</gene>
<evidence type="ECO:0000313" key="1">
    <source>
        <dbReference type="EMBL" id="GAI54922.1"/>
    </source>
</evidence>
<reference evidence="1" key="1">
    <citation type="journal article" date="2014" name="Front. Microbiol.">
        <title>High frequency of phylogenetically diverse reductive dehalogenase-homologous genes in deep subseafloor sedimentary metagenomes.</title>
        <authorList>
            <person name="Kawai M."/>
            <person name="Futagami T."/>
            <person name="Toyoda A."/>
            <person name="Takaki Y."/>
            <person name="Nishi S."/>
            <person name="Hori S."/>
            <person name="Arai W."/>
            <person name="Tsubouchi T."/>
            <person name="Morono Y."/>
            <person name="Uchiyama I."/>
            <person name="Ito T."/>
            <person name="Fujiyama A."/>
            <person name="Inagaki F."/>
            <person name="Takami H."/>
        </authorList>
    </citation>
    <scope>NUCLEOTIDE SEQUENCE</scope>
    <source>
        <strain evidence="1">Expedition CK06-06</strain>
    </source>
</reference>
<accession>X1PF16</accession>
<protein>
    <recommendedName>
        <fullName evidence="2">NADP-dependent oxidoreductase domain-containing protein</fullName>
    </recommendedName>
</protein>
<comment type="caution">
    <text evidence="1">The sequence shown here is derived from an EMBL/GenBank/DDBJ whole genome shotgun (WGS) entry which is preliminary data.</text>
</comment>